<proteinExistence type="predicted"/>
<protein>
    <submittedName>
        <fullName evidence="1">Uncharacterized protein</fullName>
    </submittedName>
</protein>
<dbReference type="EMBL" id="CP004044">
    <property type="protein sequence ID" value="AGC68222.1"/>
    <property type="molecule type" value="Genomic_DNA"/>
</dbReference>
<dbReference type="AlphaFoldDB" id="L7VN93"/>
<dbReference type="Proteomes" id="UP000011220">
    <property type="component" value="Chromosome"/>
</dbReference>
<keyword evidence="2" id="KW-1185">Reference proteome</keyword>
<accession>L7VN93</accession>
<sequence length="46" mass="5871">MFYRVCQYIFLKYFKTINCNIKCREKFGKSIAYWNKFYTSYRHFYG</sequence>
<gene>
    <name evidence="1" type="ordered locus">Cst_c12270</name>
</gene>
<dbReference type="STRING" id="1121335.Cst_c12270"/>
<evidence type="ECO:0000313" key="1">
    <source>
        <dbReference type="EMBL" id="AGC68222.1"/>
    </source>
</evidence>
<organism evidence="1 2">
    <name type="scientific">Thermoclostridium stercorarium (strain ATCC 35414 / DSM 8532 / NCIMB 11754)</name>
    <name type="common">Clostridium stercorarium</name>
    <dbReference type="NCBI Taxonomy" id="1121335"/>
    <lineage>
        <taxon>Bacteria</taxon>
        <taxon>Bacillati</taxon>
        <taxon>Bacillota</taxon>
        <taxon>Clostridia</taxon>
        <taxon>Eubacteriales</taxon>
        <taxon>Oscillospiraceae</taxon>
        <taxon>Thermoclostridium</taxon>
    </lineage>
</organism>
<name>L7VN93_THES1</name>
<reference evidence="1 2" key="1">
    <citation type="journal article" date="2013" name="Genome Announc.">
        <title>Complete genome sequence of Clostridium stercorarium subsp. stercorarium strain DSM 8532, a thermophilic degrader of plant cell wall fibers.</title>
        <authorList>
            <person name="Poehlein A."/>
            <person name="Zverlov V.V."/>
            <person name="Daniel R."/>
            <person name="Schwarz W.H."/>
            <person name="Liebl W."/>
        </authorList>
    </citation>
    <scope>NUCLEOTIDE SEQUENCE [LARGE SCALE GENOMIC DNA]</scope>
    <source>
        <strain evidence="2">ATCC 35414 / DSM 8532 / NCIMB 11754</strain>
    </source>
</reference>
<dbReference type="KEGG" id="css:Cst_c12270"/>
<evidence type="ECO:0000313" key="2">
    <source>
        <dbReference type="Proteomes" id="UP000011220"/>
    </source>
</evidence>